<proteinExistence type="predicted"/>
<name>A0A9P0CXU9_9CUCU</name>
<keyword evidence="4" id="KW-1185">Reference proteome</keyword>
<keyword evidence="2" id="KW-0732">Signal</keyword>
<sequence length="198" mass="23104">MSSAGSINACIRIFFAHLTGICAFFSTSPQRTKVLDDIVHRRLPRSSQTRWNFQSRGVNTVYEYRNELIHVIDILENDKDIKLNSTIKQAGAYKLRIQDRDFIFWLTVFHKVMPHVEIIFKQLQTINTDPIKAKQDLKNFENSMQKISNEMDKNIDKIDSELLETEDELVPQKRRRYPGSDLSVSTNRKIEVCDSIIQ</sequence>
<evidence type="ECO:0000256" key="2">
    <source>
        <dbReference type="SAM" id="SignalP"/>
    </source>
</evidence>
<protein>
    <recommendedName>
        <fullName evidence="5">LAGLIDADG homing endonuclease</fullName>
    </recommendedName>
</protein>
<dbReference type="PANTHER" id="PTHR46289:SF14">
    <property type="entry name" value="DUF4371 DOMAIN-CONTAINING PROTEIN"/>
    <property type="match status" value="1"/>
</dbReference>
<organism evidence="3 4">
    <name type="scientific">Psylliodes chrysocephalus</name>
    <dbReference type="NCBI Taxonomy" id="3402493"/>
    <lineage>
        <taxon>Eukaryota</taxon>
        <taxon>Metazoa</taxon>
        <taxon>Ecdysozoa</taxon>
        <taxon>Arthropoda</taxon>
        <taxon>Hexapoda</taxon>
        <taxon>Insecta</taxon>
        <taxon>Pterygota</taxon>
        <taxon>Neoptera</taxon>
        <taxon>Endopterygota</taxon>
        <taxon>Coleoptera</taxon>
        <taxon>Polyphaga</taxon>
        <taxon>Cucujiformia</taxon>
        <taxon>Chrysomeloidea</taxon>
        <taxon>Chrysomelidae</taxon>
        <taxon>Galerucinae</taxon>
        <taxon>Alticini</taxon>
        <taxon>Psylliodes</taxon>
    </lineage>
</organism>
<dbReference type="InterPro" id="IPR052958">
    <property type="entry name" value="IFN-induced_PKR_regulator"/>
</dbReference>
<evidence type="ECO:0008006" key="5">
    <source>
        <dbReference type="Google" id="ProtNLM"/>
    </source>
</evidence>
<dbReference type="OrthoDB" id="6725296at2759"/>
<keyword evidence="1" id="KW-0175">Coiled coil</keyword>
<feature type="coiled-coil region" evidence="1">
    <location>
        <begin position="137"/>
        <end position="168"/>
    </location>
</feature>
<evidence type="ECO:0000313" key="3">
    <source>
        <dbReference type="EMBL" id="CAH1108223.1"/>
    </source>
</evidence>
<dbReference type="PANTHER" id="PTHR46289">
    <property type="entry name" value="52 KDA REPRESSOR OF THE INHIBITOR OF THE PROTEIN KINASE-LIKE PROTEIN-RELATED"/>
    <property type="match status" value="1"/>
</dbReference>
<evidence type="ECO:0000256" key="1">
    <source>
        <dbReference type="SAM" id="Coils"/>
    </source>
</evidence>
<gene>
    <name evidence="3" type="ORF">PSYICH_LOCUS8578</name>
</gene>
<feature type="signal peptide" evidence="2">
    <location>
        <begin position="1"/>
        <end position="23"/>
    </location>
</feature>
<accession>A0A9P0CXU9</accession>
<dbReference type="EMBL" id="OV651815">
    <property type="protein sequence ID" value="CAH1108223.1"/>
    <property type="molecule type" value="Genomic_DNA"/>
</dbReference>
<dbReference type="AlphaFoldDB" id="A0A9P0CXU9"/>
<evidence type="ECO:0000313" key="4">
    <source>
        <dbReference type="Proteomes" id="UP001153636"/>
    </source>
</evidence>
<feature type="chain" id="PRO_5040245142" description="LAGLIDADG homing endonuclease" evidence="2">
    <location>
        <begin position="24"/>
        <end position="198"/>
    </location>
</feature>
<reference evidence="3" key="1">
    <citation type="submission" date="2022-01" db="EMBL/GenBank/DDBJ databases">
        <authorList>
            <person name="King R."/>
        </authorList>
    </citation>
    <scope>NUCLEOTIDE SEQUENCE</scope>
</reference>
<dbReference type="Proteomes" id="UP001153636">
    <property type="component" value="Chromosome 3"/>
</dbReference>